<feature type="region of interest" description="Disordered" evidence="1">
    <location>
        <begin position="186"/>
        <end position="206"/>
    </location>
</feature>
<evidence type="ECO:0000313" key="3">
    <source>
        <dbReference type="EMBL" id="CAK7266336.1"/>
    </source>
</evidence>
<accession>A0ABP0DFB5</accession>
<proteinExistence type="predicted"/>
<protein>
    <recommendedName>
        <fullName evidence="2">DUF8035 domain-containing protein</fullName>
    </recommendedName>
</protein>
<dbReference type="Proteomes" id="UP001642501">
    <property type="component" value="Unassembled WGS sequence"/>
</dbReference>
<name>A0ABP0DFB5_9PEZI</name>
<feature type="compositionally biased region" description="Basic and acidic residues" evidence="1">
    <location>
        <begin position="445"/>
        <end position="613"/>
    </location>
</feature>
<evidence type="ECO:0000313" key="4">
    <source>
        <dbReference type="Proteomes" id="UP001642501"/>
    </source>
</evidence>
<feature type="compositionally biased region" description="Basic residues" evidence="1">
    <location>
        <begin position="415"/>
        <end position="424"/>
    </location>
</feature>
<gene>
    <name evidence="3" type="ORF">SEPCBS57363_002042</name>
</gene>
<comment type="caution">
    <text evidence="3">The sequence shown here is derived from an EMBL/GenBank/DDBJ whole genome shotgun (WGS) entry which is preliminary data.</text>
</comment>
<keyword evidence="4" id="KW-1185">Reference proteome</keyword>
<organism evidence="3 4">
    <name type="scientific">Sporothrix epigloea</name>
    <dbReference type="NCBI Taxonomy" id="1892477"/>
    <lineage>
        <taxon>Eukaryota</taxon>
        <taxon>Fungi</taxon>
        <taxon>Dikarya</taxon>
        <taxon>Ascomycota</taxon>
        <taxon>Pezizomycotina</taxon>
        <taxon>Sordariomycetes</taxon>
        <taxon>Sordariomycetidae</taxon>
        <taxon>Ophiostomatales</taxon>
        <taxon>Ophiostomataceae</taxon>
        <taxon>Sporothrix</taxon>
    </lineage>
</organism>
<feature type="region of interest" description="Disordered" evidence="1">
    <location>
        <begin position="21"/>
        <end position="54"/>
    </location>
</feature>
<evidence type="ECO:0000256" key="1">
    <source>
        <dbReference type="SAM" id="MobiDB-lite"/>
    </source>
</evidence>
<reference evidence="3 4" key="1">
    <citation type="submission" date="2024-01" db="EMBL/GenBank/DDBJ databases">
        <authorList>
            <person name="Allen C."/>
            <person name="Tagirdzhanova G."/>
        </authorList>
    </citation>
    <scope>NUCLEOTIDE SEQUENCE [LARGE SCALE GENOMIC DNA]</scope>
    <source>
        <strain evidence="3 4">CBS 573.63</strain>
    </source>
</reference>
<feature type="domain" description="DUF8035" evidence="2">
    <location>
        <begin position="213"/>
        <end position="265"/>
    </location>
</feature>
<dbReference type="EMBL" id="CAWUOM010000024">
    <property type="protein sequence ID" value="CAK7266336.1"/>
    <property type="molecule type" value="Genomic_DNA"/>
</dbReference>
<feature type="region of interest" description="Disordered" evidence="1">
    <location>
        <begin position="308"/>
        <end position="615"/>
    </location>
</feature>
<dbReference type="Pfam" id="PF26118">
    <property type="entry name" value="DUF8035"/>
    <property type="match status" value="1"/>
</dbReference>
<dbReference type="InterPro" id="IPR058348">
    <property type="entry name" value="DUF8035"/>
</dbReference>
<feature type="compositionally biased region" description="Polar residues" evidence="1">
    <location>
        <begin position="375"/>
        <end position="391"/>
    </location>
</feature>
<feature type="compositionally biased region" description="Low complexity" evidence="1">
    <location>
        <begin position="32"/>
        <end position="49"/>
    </location>
</feature>
<feature type="compositionally biased region" description="Basic and acidic residues" evidence="1">
    <location>
        <begin position="425"/>
        <end position="435"/>
    </location>
</feature>
<evidence type="ECO:0000259" key="2">
    <source>
        <dbReference type="Pfam" id="PF26118"/>
    </source>
</evidence>
<sequence length="647" mass="73682">MSEDRQVVPLSSTVALRASTPRTVLVPRLHHSPSSSPSAEGYTTSTSSDSDSDNGYNKALSLISTSELLAIDWREQELYAERAGITYRYPQLLHDGSDLSESPINSLTRQFSNYEVSPSAAALIRRNSNQPEARLGVPKTSRPIQIPSQSAAHLPLPIASHRYSTSAPEPPLDESAAFGIEIPASQKPSGTRRYAPSHGLAPDSKGNAISPNAIWTKISRRLVSPEVLEKAGVRYEARPSFVAILGMLDKKTVSEYVRQSAEARRSRYSFANARGRLPRNSPLDDRHTYFGADVAEDPRARLKHVQSMPDVGNGHQRRSFVNENNVGPIPKSESHYLNGHASPSPSPSAERNYPFIVSPPATEVNGGRSLEGGSPDSQPKSILKNKNTNQVRFKDGKLVEVSPGDTESRDARSGHQSHHNHHSSRNRDRSRHDVSSSRLHKDHSRNRSDDQDRDQDRHRRRRDPDRDRDMDRNIERVRDRDRERPRDQSRNRDKDRDREREREGDHSRARDRDEREKDHESRRQRRSDDRVREHERNSSHNYDRERDREREHNRSYGRDNRDSRSSLNRPYRDQVSRSQRDLHNGHDRDRDRDRERDSRDRHDREGRDRDSGRRRFRDTLSAAGIGGAAGSLFSVLTDAVTEAAANL</sequence>